<protein>
    <submittedName>
        <fullName evidence="1">Uncharacterized protein</fullName>
    </submittedName>
</protein>
<reference evidence="1" key="2">
    <citation type="submission" date="2018-10" db="UniProtKB">
        <authorList>
            <consortium name="EnsemblPlants"/>
        </authorList>
    </citation>
    <scope>IDENTIFICATION</scope>
</reference>
<dbReference type="GeneID" id="123063189"/>
<dbReference type="EnsemblPlants" id="TraesCS3A02G440700.1">
    <property type="protein sequence ID" value="TraesCS3A02G440700.1"/>
    <property type="gene ID" value="TraesCS3A02G440700"/>
</dbReference>
<dbReference type="RefSeq" id="XP_044342855.1">
    <property type="nucleotide sequence ID" value="XM_044486920.1"/>
</dbReference>
<dbReference type="SMR" id="A0A3B6ER49"/>
<keyword evidence="2" id="KW-1185">Reference proteome</keyword>
<dbReference type="Gramene" id="TraesCS3A02G440700.1">
    <property type="protein sequence ID" value="TraesCS3A02G440700.1"/>
    <property type="gene ID" value="TraesCS3A02G440700"/>
</dbReference>
<dbReference type="Gramene" id="TraesCLE_scaffold_054009_01G000300.1">
    <property type="protein sequence ID" value="TraesCLE_scaffold_054009_01G000300.1"/>
    <property type="gene ID" value="TraesCLE_scaffold_054009_01G000300"/>
</dbReference>
<accession>A0A3B6ER49</accession>
<evidence type="ECO:0000313" key="2">
    <source>
        <dbReference type="Proteomes" id="UP000019116"/>
    </source>
</evidence>
<proteinExistence type="predicted"/>
<sequence>MATMTNEEMGSPGSAPGLAQDAPTIIRIPLRAILDIVLAELGIPEAEYRREICDDNKICVTVLFDASTIKGAPAHMSISGTYSTDDEVAEDTAALKAIEYLETAANVVIRDYSYDKLKRLEEETERLMEQLEEANGAIPKLVRGWLLAVRCMSSFSHSLKLLLGKVSWMRL</sequence>
<dbReference type="Proteomes" id="UP000019116">
    <property type="component" value="Chromosome 3A"/>
</dbReference>
<name>A0A3B6ER49_WHEAT</name>
<dbReference type="Gramene" id="TraesCS3A03G1025000.1">
    <property type="protein sequence ID" value="TraesCS3A03G1025000.1.CDS"/>
    <property type="gene ID" value="TraesCS3A03G1025000"/>
</dbReference>
<organism evidence="1">
    <name type="scientific">Triticum aestivum</name>
    <name type="common">Wheat</name>
    <dbReference type="NCBI Taxonomy" id="4565"/>
    <lineage>
        <taxon>Eukaryota</taxon>
        <taxon>Viridiplantae</taxon>
        <taxon>Streptophyta</taxon>
        <taxon>Embryophyta</taxon>
        <taxon>Tracheophyta</taxon>
        <taxon>Spermatophyta</taxon>
        <taxon>Magnoliopsida</taxon>
        <taxon>Liliopsida</taxon>
        <taxon>Poales</taxon>
        <taxon>Poaceae</taxon>
        <taxon>BOP clade</taxon>
        <taxon>Pooideae</taxon>
        <taxon>Triticodae</taxon>
        <taxon>Triticeae</taxon>
        <taxon>Triticinae</taxon>
        <taxon>Triticum</taxon>
    </lineage>
</organism>
<gene>
    <name evidence="1" type="primary">LOC123063189</name>
</gene>
<reference evidence="1" key="1">
    <citation type="submission" date="2018-08" db="EMBL/GenBank/DDBJ databases">
        <authorList>
            <person name="Rossello M."/>
        </authorList>
    </citation>
    <scope>NUCLEOTIDE SEQUENCE [LARGE SCALE GENOMIC DNA]</scope>
    <source>
        <strain evidence="1">cv. Chinese Spring</strain>
    </source>
</reference>
<dbReference type="AlphaFoldDB" id="A0A3B6ER49"/>
<evidence type="ECO:0000313" key="1">
    <source>
        <dbReference type="EnsemblPlants" id="TraesCS3A02G440700.1"/>
    </source>
</evidence>
<dbReference type="OrthoDB" id="10289071at2759"/>
<dbReference type="Gramene" id="TraesWEE_scaffold_097492_01G000200.1">
    <property type="protein sequence ID" value="TraesWEE_scaffold_097492_01G000200.1"/>
    <property type="gene ID" value="TraesWEE_scaffold_097492_01G000200"/>
</dbReference>